<dbReference type="Gene3D" id="3.20.20.80">
    <property type="entry name" value="Glycosidases"/>
    <property type="match status" value="1"/>
</dbReference>
<evidence type="ECO:0000259" key="8">
    <source>
        <dbReference type="SMART" id="SM00642"/>
    </source>
</evidence>
<dbReference type="InterPro" id="IPR045857">
    <property type="entry name" value="O16G_dom_2"/>
</dbReference>
<evidence type="ECO:0000313" key="10">
    <source>
        <dbReference type="Proteomes" id="UP000007383"/>
    </source>
</evidence>
<evidence type="ECO:0000256" key="7">
    <source>
        <dbReference type="ARBA" id="ARBA00031378"/>
    </source>
</evidence>
<dbReference type="Pfam" id="PF16657">
    <property type="entry name" value="Malt_amylase_C"/>
    <property type="match status" value="1"/>
</dbReference>
<dbReference type="InterPro" id="IPR006047">
    <property type="entry name" value="GH13_cat_dom"/>
</dbReference>
<dbReference type="GO" id="GO:0005975">
    <property type="term" value="P:carbohydrate metabolic process"/>
    <property type="evidence" value="ECO:0007669"/>
    <property type="project" value="InterPro"/>
</dbReference>
<dbReference type="InterPro" id="IPR013780">
    <property type="entry name" value="Glyco_hydro_b"/>
</dbReference>
<evidence type="ECO:0000256" key="3">
    <source>
        <dbReference type="ARBA" id="ARBA00012619"/>
    </source>
</evidence>
<gene>
    <name evidence="9" type="ordered locus">Spiaf_0689</name>
</gene>
<dbReference type="SUPFAM" id="SSF56112">
    <property type="entry name" value="Protein kinase-like (PK-like)"/>
    <property type="match status" value="1"/>
</dbReference>
<dbReference type="SMART" id="SM00642">
    <property type="entry name" value="Aamy"/>
    <property type="match status" value="1"/>
</dbReference>
<organism evidence="9 10">
    <name type="scientific">Spirochaeta africana (strain ATCC 700263 / DSM 8902 / Z-7692)</name>
    <dbReference type="NCBI Taxonomy" id="889378"/>
    <lineage>
        <taxon>Bacteria</taxon>
        <taxon>Pseudomonadati</taxon>
        <taxon>Spirochaetota</taxon>
        <taxon>Spirochaetia</taxon>
        <taxon>Spirochaetales</taxon>
        <taxon>Spirochaetaceae</taxon>
        <taxon>Spirochaeta</taxon>
    </lineage>
</organism>
<dbReference type="EMBL" id="CP003282">
    <property type="protein sequence ID" value="AFG36789.1"/>
    <property type="molecule type" value="Genomic_DNA"/>
</dbReference>
<dbReference type="CDD" id="cd11334">
    <property type="entry name" value="AmyAc_TreS"/>
    <property type="match status" value="1"/>
</dbReference>
<dbReference type="SUPFAM" id="SSF51011">
    <property type="entry name" value="Glycosyl hydrolase domain"/>
    <property type="match status" value="1"/>
</dbReference>
<dbReference type="InterPro" id="IPR032091">
    <property type="entry name" value="Malt_amylase-like_C"/>
</dbReference>
<dbReference type="PANTHER" id="PTHR10357">
    <property type="entry name" value="ALPHA-AMYLASE FAMILY MEMBER"/>
    <property type="match status" value="1"/>
</dbReference>
<evidence type="ECO:0000256" key="6">
    <source>
        <dbReference type="ARBA" id="ARBA00023235"/>
    </source>
</evidence>
<dbReference type="STRING" id="889378.Spiaf_0689"/>
<dbReference type="Pfam" id="PF00128">
    <property type="entry name" value="Alpha-amylase"/>
    <property type="match status" value="2"/>
</dbReference>
<feature type="domain" description="Glycosyl hydrolase family 13 catalytic" evidence="8">
    <location>
        <begin position="27"/>
        <end position="415"/>
    </location>
</feature>
<dbReference type="FunFam" id="3.20.20.80:FF:000055">
    <property type="entry name" value="Trehalose synthase"/>
    <property type="match status" value="1"/>
</dbReference>
<dbReference type="eggNOG" id="COG3281">
    <property type="taxonomic scope" value="Bacteria"/>
</dbReference>
<evidence type="ECO:0000256" key="4">
    <source>
        <dbReference type="ARBA" id="ARBA00022723"/>
    </source>
</evidence>
<evidence type="ECO:0000256" key="5">
    <source>
        <dbReference type="ARBA" id="ARBA00022837"/>
    </source>
</evidence>
<reference evidence="10" key="1">
    <citation type="journal article" date="2013" name="Stand. Genomic Sci.">
        <title>Complete genome sequence of the halophilic bacterium Spirochaeta africana type strain (Z-7692(T)) from the alkaline Lake Magadi in the East African Rift.</title>
        <authorList>
            <person name="Liolos K."/>
            <person name="Abt B."/>
            <person name="Scheuner C."/>
            <person name="Teshima H."/>
            <person name="Held B."/>
            <person name="Lapidus A."/>
            <person name="Nolan M."/>
            <person name="Lucas S."/>
            <person name="Deshpande S."/>
            <person name="Cheng J.F."/>
            <person name="Tapia R."/>
            <person name="Goodwin L.A."/>
            <person name="Pitluck S."/>
            <person name="Pagani I."/>
            <person name="Ivanova N."/>
            <person name="Mavromatis K."/>
            <person name="Mikhailova N."/>
            <person name="Huntemann M."/>
            <person name="Pati A."/>
            <person name="Chen A."/>
            <person name="Palaniappan K."/>
            <person name="Land M."/>
            <person name="Rohde M."/>
            <person name="Tindall B.J."/>
            <person name="Detter J.C."/>
            <person name="Goker M."/>
            <person name="Bristow J."/>
            <person name="Eisen J.A."/>
            <person name="Markowitz V."/>
            <person name="Hugenholtz P."/>
            <person name="Woyke T."/>
            <person name="Klenk H.P."/>
            <person name="Kyrpides N.C."/>
        </authorList>
    </citation>
    <scope>NUCLEOTIDE SEQUENCE</scope>
    <source>
        <strain evidence="10">ATCC 700263 / DSM 8902 / Z-7692</strain>
    </source>
</reference>
<dbReference type="InterPro" id="IPR017853">
    <property type="entry name" value="GH"/>
</dbReference>
<keyword evidence="5" id="KW-0106">Calcium</keyword>
<dbReference type="GO" id="GO:0046872">
    <property type="term" value="F:metal ion binding"/>
    <property type="evidence" value="ECO:0007669"/>
    <property type="project" value="UniProtKB-KW"/>
</dbReference>
<dbReference type="AlphaFoldDB" id="H9UGZ6"/>
<dbReference type="NCBIfam" id="TIGR02456">
    <property type="entry name" value="treS_nterm"/>
    <property type="match status" value="1"/>
</dbReference>
<accession>H9UGZ6</accession>
<proteinExistence type="inferred from homology"/>
<dbReference type="PANTHER" id="PTHR10357:SF219">
    <property type="entry name" value="MALTOSE ALPHA-D-GLUCOSYLTRANSFERASE"/>
    <property type="match status" value="1"/>
</dbReference>
<dbReference type="SUPFAM" id="SSF51445">
    <property type="entry name" value="(Trans)glycosidases"/>
    <property type="match status" value="1"/>
</dbReference>
<dbReference type="PATRIC" id="fig|889378.3.peg.698"/>
<dbReference type="Proteomes" id="UP000007383">
    <property type="component" value="Chromosome"/>
</dbReference>
<evidence type="ECO:0000256" key="2">
    <source>
        <dbReference type="ARBA" id="ARBA00005496"/>
    </source>
</evidence>
<comment type="similarity">
    <text evidence="2">Belongs to the glycosyl hydrolase 13 family. TreS subfamily.</text>
</comment>
<dbReference type="InterPro" id="IPR012810">
    <property type="entry name" value="TreS/a-amylase_N"/>
</dbReference>
<dbReference type="InterPro" id="IPR011009">
    <property type="entry name" value="Kinase-like_dom_sf"/>
</dbReference>
<sequence>MLCPNLGIMETKLHTDAWWYKEAIIYEVHVKSFYDSNRDGIGDIRGLTEKLDYLQQLGVTAIWVLPFYPSPLRDDGYDIADYYAINPDYGTLDDFRELLAEAHARDIKVITELVINHTSDQHAWFQRARRAPVGSPEREFYVWNDSAAKYQDARIIFQDFETSNWTWDAVAGAYYWHRFYSHQPDLNFDNPAVQEEIFRVMEFWLDMGVDGMRLDAIPYLFEREGTNCENLPETHEFLRRLRSRIDAKYENRMLLAEANQWPEDSVEYFGDGDECHMSFHFPLMPRIFMSMQMEDRFPIIDILEQTPDIPESSQWALFLRNHDELTLEMVTDEERDYMYRVYARDPRARINLGIRRRLAPLLGNDRRKIELANVLLFSMPGTPVLYYGDEIGMGDNYYLGDRDGVRTPMQWSPDRNAGFSVSNPQGLYLPVIIDPEYHYESVNVENQQHNPSSLFWWTKRLIDTRRRMSAFTNGDLCFLHPENPKVLAFTRANADQTLLIVMNLSRNSQAVSLDLQQFEGRVPVEVFSRNRFPAIGDSLYTVTLGPWDYFWFELQQSDAPAPGLDSLLEYGCGQHWSEAVLASQSERLLQRSLLPYIRQSAWYQDGGRTIDSARFIDRIAVPGQDPSVIMCLVELEFTEGAPAIYSVILGAKLQNDPADDIPVGALAVCRRGEEVCYVVDAAYHAGLQARMVAALQGAAAFQGAHGRVIGNMQLNARDIQENEIHLAGNNLRNTAVAIDNEYLFKYYRRIEAAVNPEHEILQFLRNAEGIVPNYLGAVEYRGSARQPYVLALAQEYLTHETDGWSFATDSAVRSFEKLLTDDPGLEAVRQFRGELGDRRALEWGDIPVGAQDYIEPYILSFTEVLGRRTADLHARIAGSERKEFAPEPFSKLYQRSLYQSYQSQVRRVGQLIDKLPSGTVSETAEAELKTIRGLQSRVFQELRRVAGDKLPAYKIRVHNDFHLGQVLWTGRDVAIIDFEGRTDVSFSERRLKRPAMGDAADMMRSFHYAAFHAVHRLDVHTEAETALGLAWADLWYRCTSGLFLQAYTERMVAAGWLSAERDQREAILIPLLLQRMYIALEFHLQHRDFDNMEVAIHGIHDLLDSVAGK</sequence>
<dbReference type="Gene3D" id="3.90.400.10">
    <property type="entry name" value="Oligo-1,6-glucosidase, Domain 2"/>
    <property type="match status" value="1"/>
</dbReference>
<keyword evidence="10" id="KW-1185">Reference proteome</keyword>
<dbReference type="GO" id="GO:0047471">
    <property type="term" value="F:maltose alpha-D-glucosyltransferase activity"/>
    <property type="evidence" value="ECO:0007669"/>
    <property type="project" value="UniProtKB-EC"/>
</dbReference>
<evidence type="ECO:0000256" key="1">
    <source>
        <dbReference type="ARBA" id="ARBA00001595"/>
    </source>
</evidence>
<protein>
    <recommendedName>
        <fullName evidence="3">maltose alpha-D-glucosyltransferase</fullName>
        <ecNumber evidence="3">5.4.99.16</ecNumber>
    </recommendedName>
    <alternativeName>
        <fullName evidence="7">Maltose alpha-D-glucosyltransferase</fullName>
    </alternativeName>
</protein>
<comment type="catalytic activity">
    <reaction evidence="1">
        <text>D-maltose = alpha,alpha-trehalose</text>
        <dbReference type="Rhea" id="RHEA:15145"/>
        <dbReference type="ChEBI" id="CHEBI:16551"/>
        <dbReference type="ChEBI" id="CHEBI:17306"/>
        <dbReference type="EC" id="5.4.99.16"/>
    </reaction>
</comment>
<dbReference type="KEGG" id="sfc:Spiaf_0689"/>
<dbReference type="Gene3D" id="3.90.1200.10">
    <property type="match status" value="1"/>
</dbReference>
<name>H9UGZ6_SPIAZ</name>
<dbReference type="EC" id="5.4.99.16" evidence="3"/>
<dbReference type="eggNOG" id="COG0366">
    <property type="taxonomic scope" value="Bacteria"/>
</dbReference>
<keyword evidence="6" id="KW-0413">Isomerase</keyword>
<evidence type="ECO:0000313" key="9">
    <source>
        <dbReference type="EMBL" id="AFG36789.1"/>
    </source>
</evidence>
<keyword evidence="4" id="KW-0479">Metal-binding</keyword>
<dbReference type="HOGENOM" id="CLU_007635_1_0_12"/>
<dbReference type="Gene3D" id="2.60.40.1180">
    <property type="entry name" value="Golgi alpha-mannosidase II"/>
    <property type="match status" value="1"/>
</dbReference>